<gene>
    <name evidence="2" type="ORF">MCHLO_01260</name>
</gene>
<keyword evidence="3" id="KW-1185">Reference proteome</keyword>
<reference evidence="2" key="1">
    <citation type="submission" date="2014-09" db="EMBL/GenBank/DDBJ databases">
        <title>Genome sequence of the luminous mushroom Mycena chlorophos for searching fungal bioluminescence genes.</title>
        <authorList>
            <person name="Tanaka Y."/>
            <person name="Kasuga D."/>
            <person name="Oba Y."/>
            <person name="Hase S."/>
            <person name="Sato K."/>
            <person name="Oba Y."/>
            <person name="Sakakibara Y."/>
        </authorList>
    </citation>
    <scope>NUCLEOTIDE SEQUENCE</scope>
</reference>
<evidence type="ECO:0000313" key="2">
    <source>
        <dbReference type="EMBL" id="GAT43586.1"/>
    </source>
</evidence>
<feature type="region of interest" description="Disordered" evidence="1">
    <location>
        <begin position="46"/>
        <end position="69"/>
    </location>
</feature>
<sequence length="408" mass="44193">MYFRSYSASPATETVAPNKYFELAPRSSLPTLMVLVKEEQRDAIDHGADALPPPYTPSDPVSTSTSSSLGSDTQYVYYTLRNPDGSLVIPSHGFDSSRHFLGRIALRAIPPPRTAAVVKRCISANESLLDTSTLLYGHQGAVSPIPADDQITLGLDARLDECGTMGRPLVIEGVAAPARWSDAIIGYFYYRLYTSTGEDVSRVAFKPNEPSLGRVAKDCRRVRKTSKVLSAVAHIEQNPALRYANLFTSLSATRPLDRDELVPWMSGTSEETAVVLVAEQGRGASGVADTLSRVLPMPVLDSYAANADTMARVMSSQMATQIRRMRTAHPEFGTDSGLPVDGTPIQRVAPGPAKATPTPLRRRIPIQIIEPDPPPELPPLINVVDPCTDPLQSGRVQALDSQRPGSKF</sequence>
<organism evidence="2 3">
    <name type="scientific">Mycena chlorophos</name>
    <name type="common">Agaric fungus</name>
    <name type="synonym">Agaricus chlorophos</name>
    <dbReference type="NCBI Taxonomy" id="658473"/>
    <lineage>
        <taxon>Eukaryota</taxon>
        <taxon>Fungi</taxon>
        <taxon>Dikarya</taxon>
        <taxon>Basidiomycota</taxon>
        <taxon>Agaricomycotina</taxon>
        <taxon>Agaricomycetes</taxon>
        <taxon>Agaricomycetidae</taxon>
        <taxon>Agaricales</taxon>
        <taxon>Marasmiineae</taxon>
        <taxon>Mycenaceae</taxon>
        <taxon>Mycena</taxon>
    </lineage>
</organism>
<dbReference type="EMBL" id="DF839206">
    <property type="protein sequence ID" value="GAT43586.1"/>
    <property type="molecule type" value="Genomic_DNA"/>
</dbReference>
<feature type="compositionally biased region" description="Low complexity" evidence="1">
    <location>
        <begin position="58"/>
        <end position="69"/>
    </location>
</feature>
<accession>A0ABQ0L1C9</accession>
<feature type="region of interest" description="Disordered" evidence="1">
    <location>
        <begin position="388"/>
        <end position="408"/>
    </location>
</feature>
<dbReference type="Proteomes" id="UP000815677">
    <property type="component" value="Unassembled WGS sequence"/>
</dbReference>
<evidence type="ECO:0000256" key="1">
    <source>
        <dbReference type="SAM" id="MobiDB-lite"/>
    </source>
</evidence>
<protein>
    <submittedName>
        <fullName evidence="2">Uncharacterized protein</fullName>
    </submittedName>
</protein>
<evidence type="ECO:0000313" key="3">
    <source>
        <dbReference type="Proteomes" id="UP000815677"/>
    </source>
</evidence>
<feature type="compositionally biased region" description="Polar residues" evidence="1">
    <location>
        <begin position="390"/>
        <end position="408"/>
    </location>
</feature>
<proteinExistence type="predicted"/>
<name>A0ABQ0L1C9_MYCCL</name>